<dbReference type="Gene3D" id="2.40.10.500">
    <property type="match status" value="1"/>
</dbReference>
<evidence type="ECO:0008006" key="5">
    <source>
        <dbReference type="Google" id="ProtNLM"/>
    </source>
</evidence>
<dbReference type="Proteomes" id="UP001204621">
    <property type="component" value="Unassembled WGS sequence"/>
</dbReference>
<accession>A0ABT2D108</accession>
<sequence>MKTSASGFGSGSAAIALPLAVCAAVLSACGGGSDWCDPKDKWNQPDPPPAQFTGLSLVAGDQCNTCGGSHDGTGSLARFNGAEGIAADGKGNLFVAENASSTIRKISAQGVVSTLAGLVNQPGGVDGIGNAARFRNPTRLAVDISGNIYVTDTGNSTIRRIGADGAVVTLAGQPGVCGSGDGSGAQALFCNPKGVAVDGSGVLYVADTRNDTIRRITPTGQVITIAGKPGVCGSADGGVAVATFCQPGDITVDRWDNIYVADTGNNTIRMIDPQGRVSTLAGAAGSCASADGPNGASRLCAPSGITVDSTDNLYVADTGNNTIRRIDVGNVTTTIAGVPQQKGIVLGPLPGELDAPTGITMDTDASVALTSHNLVLRLLPPK</sequence>
<protein>
    <recommendedName>
        <fullName evidence="5">NHL repeat-containing protein</fullName>
    </recommendedName>
</protein>
<keyword evidence="4" id="KW-1185">Reference proteome</keyword>
<feature type="signal peptide" evidence="2">
    <location>
        <begin position="1"/>
        <end position="23"/>
    </location>
</feature>
<keyword evidence="2" id="KW-0732">Signal</keyword>
<dbReference type="InterPro" id="IPR001258">
    <property type="entry name" value="NHL_repeat"/>
</dbReference>
<proteinExistence type="predicted"/>
<name>A0ABT2D108_9BURK</name>
<dbReference type="Gene3D" id="2.120.10.30">
    <property type="entry name" value="TolB, C-terminal domain"/>
    <property type="match status" value="2"/>
</dbReference>
<evidence type="ECO:0000313" key="4">
    <source>
        <dbReference type="Proteomes" id="UP001204621"/>
    </source>
</evidence>
<organism evidence="3 4">
    <name type="scientific">Massilia terrae</name>
    <dbReference type="NCBI Taxonomy" id="1811224"/>
    <lineage>
        <taxon>Bacteria</taxon>
        <taxon>Pseudomonadati</taxon>
        <taxon>Pseudomonadota</taxon>
        <taxon>Betaproteobacteria</taxon>
        <taxon>Burkholderiales</taxon>
        <taxon>Oxalobacteraceae</taxon>
        <taxon>Telluria group</taxon>
        <taxon>Massilia</taxon>
    </lineage>
</organism>
<dbReference type="PANTHER" id="PTHR13833">
    <property type="match status" value="1"/>
</dbReference>
<dbReference type="PROSITE" id="PS51257">
    <property type="entry name" value="PROKAR_LIPOPROTEIN"/>
    <property type="match status" value="1"/>
</dbReference>
<reference evidence="3 4" key="1">
    <citation type="submission" date="2022-08" db="EMBL/GenBank/DDBJ databases">
        <title>Reclassification of Massilia species as members of the genera Telluria, Duganella, Pseudoduganella, Mokoshia gen. nov. and Zemynaea gen. nov. using orthogonal and non-orthogonal genome-based approaches.</title>
        <authorList>
            <person name="Bowman J.P."/>
        </authorList>
    </citation>
    <scope>NUCLEOTIDE SEQUENCE [LARGE SCALE GENOMIC DNA]</scope>
    <source>
        <strain evidence="3 4">JCM 31606</strain>
    </source>
</reference>
<evidence type="ECO:0000313" key="3">
    <source>
        <dbReference type="EMBL" id="MCS0659496.1"/>
    </source>
</evidence>
<dbReference type="RefSeq" id="WP_258812686.1">
    <property type="nucleotide sequence ID" value="NZ_JANUGU010000005.1"/>
</dbReference>
<dbReference type="PANTHER" id="PTHR13833:SF71">
    <property type="entry name" value="NHL DOMAIN-CONTAINING PROTEIN"/>
    <property type="match status" value="1"/>
</dbReference>
<evidence type="ECO:0000256" key="1">
    <source>
        <dbReference type="ARBA" id="ARBA00022737"/>
    </source>
</evidence>
<dbReference type="SUPFAM" id="SSF101898">
    <property type="entry name" value="NHL repeat"/>
    <property type="match status" value="1"/>
</dbReference>
<gene>
    <name evidence="3" type="ORF">NX778_15610</name>
</gene>
<dbReference type="Pfam" id="PF01436">
    <property type="entry name" value="NHL"/>
    <property type="match status" value="4"/>
</dbReference>
<comment type="caution">
    <text evidence="3">The sequence shown here is derived from an EMBL/GenBank/DDBJ whole genome shotgun (WGS) entry which is preliminary data.</text>
</comment>
<feature type="chain" id="PRO_5046270628" description="NHL repeat-containing protein" evidence="2">
    <location>
        <begin position="24"/>
        <end position="382"/>
    </location>
</feature>
<evidence type="ECO:0000256" key="2">
    <source>
        <dbReference type="SAM" id="SignalP"/>
    </source>
</evidence>
<keyword evidence="1" id="KW-0677">Repeat</keyword>
<dbReference type="EMBL" id="JANUGU010000005">
    <property type="protein sequence ID" value="MCS0659496.1"/>
    <property type="molecule type" value="Genomic_DNA"/>
</dbReference>
<dbReference type="InterPro" id="IPR011042">
    <property type="entry name" value="6-blade_b-propeller_TolB-like"/>
</dbReference>